<evidence type="ECO:0000259" key="13">
    <source>
        <dbReference type="PROSITE" id="PS52019"/>
    </source>
</evidence>
<organism evidence="14 15">
    <name type="scientific">Tahibacter harae</name>
    <dbReference type="NCBI Taxonomy" id="2963937"/>
    <lineage>
        <taxon>Bacteria</taxon>
        <taxon>Pseudomonadati</taxon>
        <taxon>Pseudomonadota</taxon>
        <taxon>Gammaproteobacteria</taxon>
        <taxon>Lysobacterales</taxon>
        <taxon>Rhodanobacteraceae</taxon>
        <taxon>Tahibacter</taxon>
    </lineage>
</organism>
<dbReference type="InterPro" id="IPR054514">
    <property type="entry name" value="RhiE-like_linker"/>
</dbReference>
<keyword evidence="9" id="KW-0677">Repeat</keyword>
<feature type="domain" description="Carrier" evidence="11">
    <location>
        <begin position="1002"/>
        <end position="1077"/>
    </location>
</feature>
<feature type="region of interest" description="N-terminal hotdog fold" evidence="10">
    <location>
        <begin position="1706"/>
        <end position="1832"/>
    </location>
</feature>
<dbReference type="InterPro" id="IPR036736">
    <property type="entry name" value="ACP-like_sf"/>
</dbReference>
<dbReference type="CDD" id="cd08953">
    <property type="entry name" value="KR_2_SDR_x"/>
    <property type="match status" value="1"/>
</dbReference>
<dbReference type="Pfam" id="PF02801">
    <property type="entry name" value="Ketoacyl-synt_C"/>
    <property type="match status" value="1"/>
</dbReference>
<gene>
    <name evidence="14" type="ORF">NM961_23010</name>
</gene>
<dbReference type="Pfam" id="PF14765">
    <property type="entry name" value="PS-DH"/>
    <property type="match status" value="1"/>
</dbReference>
<dbReference type="Pfam" id="PF21089">
    <property type="entry name" value="PKS_DH_N"/>
    <property type="match status" value="1"/>
</dbReference>
<dbReference type="InterPro" id="IPR006162">
    <property type="entry name" value="Ppantetheine_attach_site"/>
</dbReference>
<dbReference type="Gene3D" id="3.40.50.720">
    <property type="entry name" value="NAD(P)-binding Rossmann-like Domain"/>
    <property type="match status" value="1"/>
</dbReference>
<dbReference type="InterPro" id="IPR049552">
    <property type="entry name" value="PKS_DH_N"/>
</dbReference>
<dbReference type="InterPro" id="IPR016039">
    <property type="entry name" value="Thiolase-like"/>
</dbReference>
<dbReference type="Gene3D" id="3.40.50.980">
    <property type="match status" value="2"/>
</dbReference>
<dbReference type="InterPro" id="IPR020806">
    <property type="entry name" value="PKS_PP-bd"/>
</dbReference>
<feature type="domain" description="PKS/mFAS DH" evidence="13">
    <location>
        <begin position="1706"/>
        <end position="1989"/>
    </location>
</feature>
<evidence type="ECO:0000256" key="10">
    <source>
        <dbReference type="PROSITE-ProRule" id="PRU01363"/>
    </source>
</evidence>
<dbReference type="SUPFAM" id="SSF53901">
    <property type="entry name" value="Thiolase-like"/>
    <property type="match status" value="1"/>
</dbReference>
<dbReference type="Proteomes" id="UP001165498">
    <property type="component" value="Unassembled WGS sequence"/>
</dbReference>
<dbReference type="Gene3D" id="3.30.300.30">
    <property type="match status" value="1"/>
</dbReference>
<dbReference type="Gene3D" id="1.10.1200.10">
    <property type="entry name" value="ACP-like"/>
    <property type="match status" value="2"/>
</dbReference>
<dbReference type="InterPro" id="IPR049551">
    <property type="entry name" value="PKS_DH_C"/>
</dbReference>
<dbReference type="InterPro" id="IPR020807">
    <property type="entry name" value="PKS_DH"/>
</dbReference>
<dbReference type="Gene3D" id="3.30.559.10">
    <property type="entry name" value="Chloramphenicol acetyltransferase-like domain"/>
    <property type="match status" value="1"/>
</dbReference>
<keyword evidence="6" id="KW-0963">Cytoplasm</keyword>
<dbReference type="CDD" id="cd00833">
    <property type="entry name" value="PKS"/>
    <property type="match status" value="1"/>
</dbReference>
<proteinExistence type="inferred from homology"/>
<dbReference type="SMART" id="SM00822">
    <property type="entry name" value="PKS_KR"/>
    <property type="match status" value="1"/>
</dbReference>
<dbReference type="PANTHER" id="PTHR43775:SF37">
    <property type="entry name" value="SI:DKEY-61P9.11"/>
    <property type="match status" value="1"/>
</dbReference>
<dbReference type="SMART" id="SM00823">
    <property type="entry name" value="PKS_PP"/>
    <property type="match status" value="2"/>
</dbReference>
<dbReference type="InterPro" id="IPR050091">
    <property type="entry name" value="PKS_NRPS_Biosynth_Enz"/>
</dbReference>
<dbReference type="Pfam" id="PF22336">
    <property type="entry name" value="RhiE-like_linker"/>
    <property type="match status" value="1"/>
</dbReference>
<dbReference type="InterPro" id="IPR014031">
    <property type="entry name" value="Ketoacyl_synth_C"/>
</dbReference>
<dbReference type="EMBL" id="JANFQO010000036">
    <property type="protein sequence ID" value="MCQ4167589.1"/>
    <property type="molecule type" value="Genomic_DNA"/>
</dbReference>
<dbReference type="PANTHER" id="PTHR43775">
    <property type="entry name" value="FATTY ACID SYNTHASE"/>
    <property type="match status" value="1"/>
</dbReference>
<dbReference type="InterPro" id="IPR009081">
    <property type="entry name" value="PP-bd_ACP"/>
</dbReference>
<evidence type="ECO:0000313" key="14">
    <source>
        <dbReference type="EMBL" id="MCQ4167589.1"/>
    </source>
</evidence>
<dbReference type="PROSITE" id="PS50075">
    <property type="entry name" value="CARRIER"/>
    <property type="match status" value="2"/>
</dbReference>
<comment type="subcellular location">
    <subcellularLocation>
        <location evidence="2">Cytoplasm</location>
    </subcellularLocation>
</comment>
<name>A0ABT1QZ61_9GAMM</name>
<keyword evidence="5" id="KW-0596">Phosphopantetheine</keyword>
<feature type="active site" description="Proton acceptor; for dehydratase activity" evidence="10">
    <location>
        <position position="1735"/>
    </location>
</feature>
<dbReference type="InterPro" id="IPR013968">
    <property type="entry name" value="PKS_KR"/>
</dbReference>
<dbReference type="SUPFAM" id="SSF52777">
    <property type="entry name" value="CoA-dependent acyltransferases"/>
    <property type="match status" value="2"/>
</dbReference>
<dbReference type="InterPro" id="IPR049900">
    <property type="entry name" value="PKS_mFAS_DH"/>
</dbReference>
<dbReference type="CDD" id="cd12116">
    <property type="entry name" value="A_NRPS_Ta1_like"/>
    <property type="match status" value="1"/>
</dbReference>
<evidence type="ECO:0000256" key="1">
    <source>
        <dbReference type="ARBA" id="ARBA00001957"/>
    </source>
</evidence>
<dbReference type="SMART" id="SM00825">
    <property type="entry name" value="PKS_KS"/>
    <property type="match status" value="1"/>
</dbReference>
<dbReference type="InterPro" id="IPR020845">
    <property type="entry name" value="AMP-binding_CS"/>
</dbReference>
<evidence type="ECO:0000256" key="2">
    <source>
        <dbReference type="ARBA" id="ARBA00004496"/>
    </source>
</evidence>
<dbReference type="SUPFAM" id="SSF47336">
    <property type="entry name" value="ACP-like"/>
    <property type="match status" value="2"/>
</dbReference>
<evidence type="ECO:0000256" key="3">
    <source>
        <dbReference type="ARBA" id="ARBA00004792"/>
    </source>
</evidence>
<dbReference type="RefSeq" id="WP_255916774.1">
    <property type="nucleotide sequence ID" value="NZ_JANFQO010000036.1"/>
</dbReference>
<dbReference type="InterPro" id="IPR023213">
    <property type="entry name" value="CAT-like_dom_sf"/>
</dbReference>
<keyword evidence="7" id="KW-0597">Phosphoprotein</keyword>
<keyword evidence="8" id="KW-0808">Transferase</keyword>
<dbReference type="SMART" id="SM00826">
    <property type="entry name" value="PKS_DH"/>
    <property type="match status" value="1"/>
</dbReference>
<dbReference type="Pfam" id="PF08659">
    <property type="entry name" value="KR"/>
    <property type="match status" value="1"/>
</dbReference>
<dbReference type="Gene3D" id="3.30.70.3290">
    <property type="match status" value="1"/>
</dbReference>
<dbReference type="InterPro" id="IPR014030">
    <property type="entry name" value="Ketoacyl_synth_N"/>
</dbReference>
<dbReference type="InterPro" id="IPR057326">
    <property type="entry name" value="KR_dom"/>
</dbReference>
<dbReference type="InterPro" id="IPR025110">
    <property type="entry name" value="AMP-bd_C"/>
</dbReference>
<comment type="similarity">
    <text evidence="4">Belongs to the short-chain dehydrogenases/reductases (SDR) family.</text>
</comment>
<dbReference type="SUPFAM" id="SSF56801">
    <property type="entry name" value="Acetyl-CoA synthetase-like"/>
    <property type="match status" value="1"/>
</dbReference>
<dbReference type="InterPro" id="IPR000873">
    <property type="entry name" value="AMP-dep_synth/lig_dom"/>
</dbReference>
<comment type="pathway">
    <text evidence="3">Antibiotic biosynthesis.</text>
</comment>
<dbReference type="NCBIfam" id="TIGR01733">
    <property type="entry name" value="AA-adenyl-dom"/>
    <property type="match status" value="1"/>
</dbReference>
<evidence type="ECO:0000256" key="5">
    <source>
        <dbReference type="ARBA" id="ARBA00022450"/>
    </source>
</evidence>
<evidence type="ECO:0000256" key="4">
    <source>
        <dbReference type="ARBA" id="ARBA00006484"/>
    </source>
</evidence>
<dbReference type="Pfam" id="PF13193">
    <property type="entry name" value="AMP-binding_C"/>
    <property type="match status" value="1"/>
</dbReference>
<evidence type="ECO:0000259" key="11">
    <source>
        <dbReference type="PROSITE" id="PS50075"/>
    </source>
</evidence>
<feature type="domain" description="Ketosynthase family 3 (KS3)" evidence="12">
    <location>
        <begin position="1106"/>
        <end position="1531"/>
    </location>
</feature>
<dbReference type="Pfam" id="PF00668">
    <property type="entry name" value="Condensation"/>
    <property type="match status" value="1"/>
</dbReference>
<dbReference type="InterPro" id="IPR001242">
    <property type="entry name" value="Condensation_dom"/>
</dbReference>
<dbReference type="InterPro" id="IPR045851">
    <property type="entry name" value="AMP-bd_C_sf"/>
</dbReference>
<evidence type="ECO:0000259" key="12">
    <source>
        <dbReference type="PROSITE" id="PS52004"/>
    </source>
</evidence>
<evidence type="ECO:0000256" key="8">
    <source>
        <dbReference type="ARBA" id="ARBA00022679"/>
    </source>
</evidence>
<dbReference type="Gene3D" id="3.10.129.110">
    <property type="entry name" value="Polyketide synthase dehydratase"/>
    <property type="match status" value="1"/>
</dbReference>
<feature type="region of interest" description="C-terminal hotdog fold" evidence="10">
    <location>
        <begin position="1846"/>
        <end position="1989"/>
    </location>
</feature>
<dbReference type="InterPro" id="IPR010071">
    <property type="entry name" value="AA_adenyl_dom"/>
</dbReference>
<dbReference type="InterPro" id="IPR020841">
    <property type="entry name" value="PKS_Beta-ketoAc_synthase_dom"/>
</dbReference>
<dbReference type="InterPro" id="IPR036291">
    <property type="entry name" value="NAD(P)-bd_dom_sf"/>
</dbReference>
<dbReference type="InterPro" id="IPR042104">
    <property type="entry name" value="PKS_dehydratase_sf"/>
</dbReference>
<dbReference type="PROSITE" id="PS52019">
    <property type="entry name" value="PKS_MFAS_DH"/>
    <property type="match status" value="1"/>
</dbReference>
<dbReference type="SMART" id="SM01294">
    <property type="entry name" value="PKS_PP_betabranch"/>
    <property type="match status" value="2"/>
</dbReference>
<evidence type="ECO:0000256" key="9">
    <source>
        <dbReference type="ARBA" id="ARBA00022737"/>
    </source>
</evidence>
<sequence>MTPNQILTAYKAGRLSTQELQEHLRQLRDAATPSPLSEGQKGLWVLNRMAADDSAYNLPLCFQFDAGLDLDLFRQACELLLEQHPMLRAVIEVTDGVPAQRLAQQPLAFSSEDLGGADDAAVLAVLKDKARAPFSLTEGPLLRVHVVRRGAAAVALFVVHHIVFDGSSVPLLLASVLQNYAELARGETPLALAAGPSYRDFVEWERQLLADGAPQHRDYWRRQLAGPLPVLELPADRTRSATAKVDARSVSRRLPAALAAQVRQAAAAAGVSSAVLLLGVYKWLLFRYSGQRDLIVGMPSAGRPQPRFERVIGYFVNMLPLRSAVDPAQAFGDFVSGLQLTLADALDHAAYPFARVVKDAGALAAGQRSPLFQVAYEFQNAAVVNPGAAPAEPGALGLQALSGLRQEGEYELVLEVVEQADGFELHLKYDAAVFGPARMQRMLGHYAQLLQQVLAAPQQPLQAHGLLDAQEQEQLRRWNAKDEPAFLGHSLPGLFDAQAARTPEAVAVSFGDEALSYRELQRRASALAAHLLARGVAHEDRVGLCVQRSLDLIVGLLGIQKAGAAYVPLDPDYPAERLRYMVADSGMRLLLTQSALEATAQAIAAPGVDIVALDQLAPLAGSAAALPAIDPGQLAYVMYTSGSTGNPKGVMIGQQALANFLLSMQREPGITRTDRLYAVTTFSFDIAGLELYLPLISGAHCHISTAGDAQDPRRLLRALAQVRPTIMQATPTTWALLFQAGWTNPERMKLLCGGEALPEPLRDAFVASGSEAWNLYGPTETTIWSTVCRILPNDANAIGEPIANTAIFILDAAGQPAPVGVPGELGIAGDGLARGYWNLPEMSAQRFAAAESCGGVRLYRTGDLARRREDGGIECLGRIDAQVKLRGYRIELGEIEARLAEDARIAQCVVGITEHDGHRQLTAFCVPAQPPVPGQHAALRDSLARELRPLLRQHLPDYMIPARFVLLDALPLTPNGKVDRKRVASLGDSAAPAAAPVESTTASRAEIEQRLGLIWQRALDNPSIRPDDGFFEIGGDSVLAVTVADRIAAEFGTEFSVTDVFRFSTLRRIAAHLAAVAPAAAGESAATAQAVPASVAAATPLAADCRDSLAIVGMSCQVPGAADHHAFWRQLLAGESGMRRLGADELAAAGVPAALAAHPRYVPVRSAIAGRELFDADFFRVNPRDAELMDPQLRLLLQHAWAAVEDAGYTPGEIRDTSVFVAVGNNGYQSLASASAQAQGGGEQYVSWVLAQSGSAATIISHRLGLKGPSFAVHSNCSSSLVGLYAAQQSLQSGECRQALVGAASLPVWPGAGYLHQKGLNFSSDGRVKTFDDSADGMVAGEGVAVILLKRAADAVADGDHIYALLRAVALNNDGADKVGFYAPSAEGQAEVIAKALRQAGVPAESIACVEAHGTGTELGDPIELSALGEVYRRETAAVGYCGLGSVKSNIGHLDTAAGLAGCIKLALSLDRGALVPTLHYTTPNRKFDLAASPFYVLQHGRDWPRGTLPRRAGLSSFGIGGTNAHAILEEAPLRAATAALPAPFLLPLSARTAERLQVYAQRLADFLPQSGLALADVAYTFQVGREAMPARAVFVAADLAELVAKLGAFARGERGIAGCIAGEAGGSESLLEDEDSASLVERWISGRKLSKLGKAWVRGLEIDWRRLYAGTARPQRVSLPTYPFLPEPHVLALPAQAGAGVAMLHPLVQRNTSDLHEQRYSSTFDGSEFFLRDHQIHGKRVLPGVAYLELARAAVEQALGAAAGGEGGTARIRLKNVVWPRPVTVEDQPVNVHIRLRPGSGGEIDFEIYSGEAAEERVHCQGRALVAPPEPAPQLDLAALRAASHESLQAELSYERLPAIGFVFGPGMRANQVFNLGVDAQGQATMLAEIRLPDCVRDTRGDYVLHPSIMEAAIGALPIGAKAAVPFVLAELDVFGPCKEQVWAYIRHAAGSDEVVQRFDLDLCDADGRVDVRLRGYSRRAFEAAPAAESADSVLLLPYWQEQPAVAAAAAAVRRRVLLTGAAAATALPDAVALAQDGADAADYFTRCAHGLRDLLTAAPASAADPLLLQVVVPREPGSATLAGLAALLKSARQENRHLQAQLIETDAWADSARLAAQLDENAASGDTWVRCEAGRRLLPLLRELAPAGDAPAPWIAGGVHLLAGGAGRLGQQLAADIAAAVPDAVIVLTGRGALTPGREQELAPLRPARGSLEYHALDLADADAVAALVGALRQRHGRLDVVVHLAGVLADNYLHNKSGEELQRVLAPKVRGLANLDAATAALPLQAFIAFSSVVGEFGNAGQADYAAANAFVDALIAQRAALAGSGARQGRSLSVNWPLWRDGGMRMDAASERQMRQTSGAMPLSSAAGFALLRQAWHSGETRVVVLHGHGERLRQRLFGAPAAAAAPARPADTAAAGALLAPLLESLAQIVVNLIKIRRDAVNPEAELNSLGFDSISLTEFSNRLNREFELELTPTVFFEFPTLRGLAGHLLAEHGAALAARLGLRPAGAAPRP</sequence>
<dbReference type="PROSITE" id="PS00455">
    <property type="entry name" value="AMP_BINDING"/>
    <property type="match status" value="1"/>
</dbReference>
<dbReference type="Pfam" id="PF00109">
    <property type="entry name" value="ketoacyl-synt"/>
    <property type="match status" value="1"/>
</dbReference>
<dbReference type="PROSITE" id="PS00012">
    <property type="entry name" value="PHOSPHOPANTETHEINE"/>
    <property type="match status" value="1"/>
</dbReference>
<dbReference type="Gene3D" id="3.40.47.10">
    <property type="match status" value="1"/>
</dbReference>
<feature type="domain" description="Carrier" evidence="11">
    <location>
        <begin position="2425"/>
        <end position="2499"/>
    </location>
</feature>
<keyword evidence="15" id="KW-1185">Reference proteome</keyword>
<dbReference type="SUPFAM" id="SSF51735">
    <property type="entry name" value="NAD(P)-binding Rossmann-fold domains"/>
    <property type="match status" value="1"/>
</dbReference>
<accession>A0ABT1QZ61</accession>
<comment type="cofactor">
    <cofactor evidence="1">
        <name>pantetheine 4'-phosphate</name>
        <dbReference type="ChEBI" id="CHEBI:47942"/>
    </cofactor>
</comment>
<feature type="non-terminal residue" evidence="14">
    <location>
        <position position="2518"/>
    </location>
</feature>
<dbReference type="PROSITE" id="PS52004">
    <property type="entry name" value="KS3_2"/>
    <property type="match status" value="1"/>
</dbReference>
<dbReference type="Pfam" id="PF00550">
    <property type="entry name" value="PP-binding"/>
    <property type="match status" value="2"/>
</dbReference>
<feature type="active site" description="Proton donor; for dehydratase activity" evidence="10">
    <location>
        <position position="1903"/>
    </location>
</feature>
<comment type="caution">
    <text evidence="14">The sequence shown here is derived from an EMBL/GenBank/DDBJ whole genome shotgun (WGS) entry which is preliminary data.</text>
</comment>
<dbReference type="Gene3D" id="2.30.38.10">
    <property type="entry name" value="Luciferase, Domain 3"/>
    <property type="match status" value="1"/>
</dbReference>
<protein>
    <submittedName>
        <fullName evidence="14">Amino acid adenylation domain-containing protein</fullName>
    </submittedName>
</protein>
<reference evidence="14" key="1">
    <citation type="submission" date="2022-07" db="EMBL/GenBank/DDBJ databases">
        <title>Tahibacter sp., a new gammaproteobacterium isolated from the silt sample collected at pig farm.</title>
        <authorList>
            <person name="Chen H."/>
        </authorList>
    </citation>
    <scope>NUCLEOTIDE SEQUENCE</scope>
    <source>
        <strain evidence="14">P2K</strain>
    </source>
</reference>
<evidence type="ECO:0000256" key="6">
    <source>
        <dbReference type="ARBA" id="ARBA00022490"/>
    </source>
</evidence>
<dbReference type="Pfam" id="PF00501">
    <property type="entry name" value="AMP-binding"/>
    <property type="match status" value="1"/>
</dbReference>
<dbReference type="Gene3D" id="3.30.559.30">
    <property type="entry name" value="Nonribosomal peptide synthetase, condensation domain"/>
    <property type="match status" value="1"/>
</dbReference>
<evidence type="ECO:0000256" key="7">
    <source>
        <dbReference type="ARBA" id="ARBA00022553"/>
    </source>
</evidence>
<evidence type="ECO:0000313" key="15">
    <source>
        <dbReference type="Proteomes" id="UP001165498"/>
    </source>
</evidence>